<dbReference type="Proteomes" id="UP001345013">
    <property type="component" value="Unassembled WGS sequence"/>
</dbReference>
<evidence type="ECO:0000313" key="1">
    <source>
        <dbReference type="EMBL" id="KAK5077815.1"/>
    </source>
</evidence>
<sequence length="161" mass="18707">MNTMNAIDSDDSPPDVNVILIKWACRKVEKEWETIDKYAGICATAKNADQVIIRAGMHDTTKTRQGRPVKDPRGWHYTAEYRDKKTLKWTTWHHYFVKQSDGSFSVNDQRAVSPNPEFWANNNKGKPSTKTPDQRKLFDKVWAWKQGGKRYVKLRPAPEEN</sequence>
<name>A0ABR0JXU6_9EURO</name>
<gene>
    <name evidence="1" type="ORF">LTR24_009304</name>
</gene>
<evidence type="ECO:0000313" key="2">
    <source>
        <dbReference type="Proteomes" id="UP001345013"/>
    </source>
</evidence>
<dbReference type="EMBL" id="JAVRRG010000198">
    <property type="protein sequence ID" value="KAK5077815.1"/>
    <property type="molecule type" value="Genomic_DNA"/>
</dbReference>
<comment type="caution">
    <text evidence="1">The sequence shown here is derived from an EMBL/GenBank/DDBJ whole genome shotgun (WGS) entry which is preliminary data.</text>
</comment>
<proteinExistence type="predicted"/>
<accession>A0ABR0JXU6</accession>
<reference evidence="1 2" key="1">
    <citation type="submission" date="2023-08" db="EMBL/GenBank/DDBJ databases">
        <title>Black Yeasts Isolated from many extreme environments.</title>
        <authorList>
            <person name="Coleine C."/>
            <person name="Stajich J.E."/>
            <person name="Selbmann L."/>
        </authorList>
    </citation>
    <scope>NUCLEOTIDE SEQUENCE [LARGE SCALE GENOMIC DNA]</scope>
    <source>
        <strain evidence="1 2">CCFEE 5885</strain>
    </source>
</reference>
<protein>
    <submittedName>
        <fullName evidence="1">Uncharacterized protein</fullName>
    </submittedName>
</protein>
<keyword evidence="2" id="KW-1185">Reference proteome</keyword>
<organism evidence="1 2">
    <name type="scientific">Lithohypha guttulata</name>
    <dbReference type="NCBI Taxonomy" id="1690604"/>
    <lineage>
        <taxon>Eukaryota</taxon>
        <taxon>Fungi</taxon>
        <taxon>Dikarya</taxon>
        <taxon>Ascomycota</taxon>
        <taxon>Pezizomycotina</taxon>
        <taxon>Eurotiomycetes</taxon>
        <taxon>Chaetothyriomycetidae</taxon>
        <taxon>Chaetothyriales</taxon>
        <taxon>Trichomeriaceae</taxon>
        <taxon>Lithohypha</taxon>
    </lineage>
</organism>